<evidence type="ECO:0000256" key="1">
    <source>
        <dbReference type="SAM" id="Coils"/>
    </source>
</evidence>
<dbReference type="GO" id="GO:1902975">
    <property type="term" value="P:mitotic DNA replication initiation"/>
    <property type="evidence" value="ECO:0007669"/>
    <property type="project" value="TreeGrafter"/>
</dbReference>
<dbReference type="CDD" id="cd21693">
    <property type="entry name" value="GINS_B_Psf3"/>
    <property type="match status" value="1"/>
</dbReference>
<keyword evidence="1" id="KW-0175">Coiled coil</keyword>
<reference evidence="3" key="1">
    <citation type="submission" date="2021-01" db="EMBL/GenBank/DDBJ databases">
        <authorList>
            <person name="Corre E."/>
            <person name="Pelletier E."/>
            <person name="Niang G."/>
            <person name="Scheremetjew M."/>
            <person name="Finn R."/>
            <person name="Kale V."/>
            <person name="Holt S."/>
            <person name="Cochrane G."/>
            <person name="Meng A."/>
            <person name="Brown T."/>
            <person name="Cohen L."/>
        </authorList>
    </citation>
    <scope>NUCLEOTIDE SEQUENCE</scope>
    <source>
        <strain evidence="3">CCMP1452</strain>
    </source>
</reference>
<evidence type="ECO:0000256" key="2">
    <source>
        <dbReference type="SAM" id="MobiDB-lite"/>
    </source>
</evidence>
<dbReference type="AlphaFoldDB" id="A0A7S2S5C2"/>
<dbReference type="SUPFAM" id="SSF158573">
    <property type="entry name" value="GINS helical bundle-like"/>
    <property type="match status" value="1"/>
</dbReference>
<feature type="region of interest" description="Disordered" evidence="2">
    <location>
        <begin position="276"/>
        <end position="295"/>
    </location>
</feature>
<dbReference type="GO" id="GO:0000811">
    <property type="term" value="C:GINS complex"/>
    <property type="evidence" value="ECO:0007669"/>
    <property type="project" value="TreeGrafter"/>
</dbReference>
<feature type="compositionally biased region" description="Polar residues" evidence="2">
    <location>
        <begin position="277"/>
        <end position="288"/>
    </location>
</feature>
<feature type="coiled-coil region" evidence="1">
    <location>
        <begin position="44"/>
        <end position="73"/>
    </location>
</feature>
<dbReference type="Gene3D" id="1.20.58.2050">
    <property type="match status" value="1"/>
</dbReference>
<dbReference type="InterPro" id="IPR010492">
    <property type="entry name" value="GINS_Psf3"/>
</dbReference>
<evidence type="ECO:0008006" key="4">
    <source>
        <dbReference type="Google" id="ProtNLM"/>
    </source>
</evidence>
<dbReference type="InterPro" id="IPR036224">
    <property type="entry name" value="GINS_bundle-like_dom_sf"/>
</dbReference>
<accession>A0A7S2S5C2</accession>
<proteinExistence type="predicted"/>
<dbReference type="EMBL" id="HBHI01023745">
    <property type="protein sequence ID" value="CAD9690056.1"/>
    <property type="molecule type" value="Transcribed_RNA"/>
</dbReference>
<dbReference type="InterPro" id="IPR038437">
    <property type="entry name" value="GINS_Psf3_sf"/>
</dbReference>
<sequence>MYTSYYDIDDILAEDVLVPVINVVDFSHLAHLDPDYIHLPFRVADVDEDENDNDEQKMEKARARARQRRTQEDYYLPEGSKIDMPLWAIEKWAMLGYIRVSIPRHFGRKFRERLVADPVAVDLRNRNEHFFIAGTKIVDLIVRCSFASAAAASTRSNTAYTQHAAIMARVARDAQELKQTLLLTYTGQRLRQIFDWTLTLIDDDVSSLTKKLTEMEMRLFAAGAAASNAAAMWKMHGSRRIIVSKAAIQARASKKRASMTDTPKIQKSRQVVRVISPDNTQGINSLQPSKRPRVM</sequence>
<gene>
    <name evidence="3" type="ORF">EANT1437_LOCUS12203</name>
</gene>
<protein>
    <recommendedName>
        <fullName evidence="4">DNA replication complex GINS protein PSF3</fullName>
    </recommendedName>
</protein>
<dbReference type="SUPFAM" id="SSF160059">
    <property type="entry name" value="PriA/YqbF domain"/>
    <property type="match status" value="1"/>
</dbReference>
<dbReference type="PANTHER" id="PTHR22768">
    <property type="entry name" value="DNA REPLICATION COMPLEX GINS PROTEIN PSF3"/>
    <property type="match status" value="1"/>
</dbReference>
<dbReference type="CDD" id="cd11713">
    <property type="entry name" value="GINS_A_psf3"/>
    <property type="match status" value="1"/>
</dbReference>
<name>A0A7S2S5C2_9STRA</name>
<dbReference type="PANTHER" id="PTHR22768:SF0">
    <property type="entry name" value="DNA REPLICATION COMPLEX GINS PROTEIN PSF3"/>
    <property type="match status" value="1"/>
</dbReference>
<evidence type="ECO:0000313" key="3">
    <source>
        <dbReference type="EMBL" id="CAD9690056.1"/>
    </source>
</evidence>
<organism evidence="3">
    <name type="scientific">Eucampia antarctica</name>
    <dbReference type="NCBI Taxonomy" id="49252"/>
    <lineage>
        <taxon>Eukaryota</taxon>
        <taxon>Sar</taxon>
        <taxon>Stramenopiles</taxon>
        <taxon>Ochrophyta</taxon>
        <taxon>Bacillariophyta</taxon>
        <taxon>Mediophyceae</taxon>
        <taxon>Biddulphiophycidae</taxon>
        <taxon>Hemiaulales</taxon>
        <taxon>Hemiaulaceae</taxon>
        <taxon>Eucampia</taxon>
    </lineage>
</organism>